<keyword evidence="1" id="KW-0472">Membrane</keyword>
<dbReference type="InterPro" id="IPR012902">
    <property type="entry name" value="N_methyl_site"/>
</dbReference>
<reference evidence="3" key="1">
    <citation type="submission" date="2016-11" db="EMBL/GenBank/DDBJ databases">
        <authorList>
            <person name="Varghese N."/>
            <person name="Submissions S."/>
        </authorList>
    </citation>
    <scope>NUCLEOTIDE SEQUENCE [LARGE SCALE GENOMIC DNA]</scope>
    <source>
        <strain evidence="3">DSM 11003</strain>
    </source>
</reference>
<feature type="transmembrane region" description="Helical" evidence="1">
    <location>
        <begin position="12"/>
        <end position="36"/>
    </location>
</feature>
<dbReference type="STRING" id="1123382.SAMN02745221_00713"/>
<name>A0A1M5LNF6_9FIRM</name>
<dbReference type="EMBL" id="FQWY01000008">
    <property type="protein sequence ID" value="SHG66440.1"/>
    <property type="molecule type" value="Genomic_DNA"/>
</dbReference>
<dbReference type="AlphaFoldDB" id="A0A1M5LNF6"/>
<organism evidence="2 3">
    <name type="scientific">Thermosyntropha lipolytica DSM 11003</name>
    <dbReference type="NCBI Taxonomy" id="1123382"/>
    <lineage>
        <taxon>Bacteria</taxon>
        <taxon>Bacillati</taxon>
        <taxon>Bacillota</taxon>
        <taxon>Clostridia</taxon>
        <taxon>Eubacteriales</taxon>
        <taxon>Syntrophomonadaceae</taxon>
        <taxon>Thermosyntropha</taxon>
    </lineage>
</organism>
<dbReference type="RefSeq" id="WP_073090126.1">
    <property type="nucleotide sequence ID" value="NZ_FQWY01000008.1"/>
</dbReference>
<dbReference type="OrthoDB" id="2018526at2"/>
<evidence type="ECO:0000256" key="1">
    <source>
        <dbReference type="SAM" id="Phobius"/>
    </source>
</evidence>
<dbReference type="PROSITE" id="PS00409">
    <property type="entry name" value="PROKAR_NTER_METHYL"/>
    <property type="match status" value="1"/>
</dbReference>
<evidence type="ECO:0000313" key="3">
    <source>
        <dbReference type="Proteomes" id="UP000242329"/>
    </source>
</evidence>
<accession>A0A1M5LNF6</accession>
<protein>
    <submittedName>
        <fullName evidence="2">Prepilin-type N-terminal cleavage/methylation domain-containing protein</fullName>
    </submittedName>
</protein>
<sequence length="595" mass="65595">MFQILNRNEKGFTLLEVLLAILILGLIVASLAPVLVFSAQSSEYSRAKIAALNLANKKMEEIRALPFNEIGTEGGNPAGNIPFAETVTVGKYTFKVETFINWIEEGGCLSGNNADWDYKQVRIRVTALRGFFQQNKQPLKVEISSLIARDAEQPALTGANLRVCVFRIWGAGFNPDTGEFDVNFIKPVSSVKVLASQGGSTTQVYTTSKGSALFLGMPAGTYQVDVDPSLVGMIVFPGSYPQNNITITDNSTRQLFAWVEIPCRLQLFFKDIYENPLSLNLTEKARLTLIHPHPAGYRQSWEFTSSSASGELLGHPFKDLWPVGEGFTGKYSWDRAEIKIPGYVLSGRNGENGAYDQDRNEPWGGEFSRPGTVKRLTFYLVKLFFPENPVLPAGWTEDNEIRENPDNKGIAFIEVIIDPEADPPSKMYLIQPAVFRTNNGDELILSSGSPQYTAAEFLFNNQKLTISSNAELKLKGNIITFLSAIELRKEGQDASGKITFNAITGNIHYNGSYVSITDPSGNLLIKEAPDGSAVQDYRGYTGIPGQKYVEVYFYEDVKDSSGKIILEKGAYYLPDGFTLPDDAGKEPSAGGPLRR</sequence>
<proteinExistence type="predicted"/>
<keyword evidence="1" id="KW-0812">Transmembrane</keyword>
<dbReference type="NCBIfam" id="TIGR02532">
    <property type="entry name" value="IV_pilin_GFxxxE"/>
    <property type="match status" value="1"/>
</dbReference>
<keyword evidence="1" id="KW-1133">Transmembrane helix</keyword>
<keyword evidence="3" id="KW-1185">Reference proteome</keyword>
<dbReference type="Pfam" id="PF07963">
    <property type="entry name" value="N_methyl"/>
    <property type="match status" value="1"/>
</dbReference>
<evidence type="ECO:0000313" key="2">
    <source>
        <dbReference type="EMBL" id="SHG66440.1"/>
    </source>
</evidence>
<dbReference type="Proteomes" id="UP000242329">
    <property type="component" value="Unassembled WGS sequence"/>
</dbReference>
<gene>
    <name evidence="2" type="ORF">SAMN02745221_00713</name>
</gene>